<dbReference type="AlphaFoldDB" id="A0A4S4B1V5"/>
<dbReference type="GO" id="GO:0005886">
    <property type="term" value="C:plasma membrane"/>
    <property type="evidence" value="ECO:0007669"/>
    <property type="project" value="UniProtKB-SubCell"/>
</dbReference>
<dbReference type="CDD" id="cd06580">
    <property type="entry name" value="TM_PBP1_transp_TpRbsC_like"/>
    <property type="match status" value="1"/>
</dbReference>
<dbReference type="PANTHER" id="PTHR43370:SF2">
    <property type="entry name" value="ABC TRANSPORTER PERMEASE PROTEIN"/>
    <property type="match status" value="1"/>
</dbReference>
<organism evidence="7 8">
    <name type="scientific">Pseudothauera nasutitermitis</name>
    <dbReference type="NCBI Taxonomy" id="2565930"/>
    <lineage>
        <taxon>Bacteria</taxon>
        <taxon>Pseudomonadati</taxon>
        <taxon>Pseudomonadota</taxon>
        <taxon>Betaproteobacteria</taxon>
        <taxon>Rhodocyclales</taxon>
        <taxon>Zoogloeaceae</taxon>
        <taxon>Pseudothauera</taxon>
    </lineage>
</organism>
<dbReference type="PANTHER" id="PTHR43370">
    <property type="entry name" value="SUGAR ABC TRANSPORTER INTEGRAL MEMBRANE PROTEIN-RELATED"/>
    <property type="match status" value="1"/>
</dbReference>
<keyword evidence="2" id="KW-1003">Cell membrane</keyword>
<dbReference type="RefSeq" id="WP_136347457.1">
    <property type="nucleotide sequence ID" value="NZ_SSOC01000002.1"/>
</dbReference>
<dbReference type="Pfam" id="PF02653">
    <property type="entry name" value="BPD_transp_2"/>
    <property type="match status" value="1"/>
</dbReference>
<proteinExistence type="predicted"/>
<evidence type="ECO:0000256" key="6">
    <source>
        <dbReference type="SAM" id="Phobius"/>
    </source>
</evidence>
<feature type="transmembrane region" description="Helical" evidence="6">
    <location>
        <begin position="241"/>
        <end position="258"/>
    </location>
</feature>
<gene>
    <name evidence="7" type="ORF">E6C76_06680</name>
</gene>
<sequence>MDGALFTNMLFATVVAGTPLIIVALGLLVSERAGVLNLGAEGMMAMGAVAAFAVTHATGSPWLGVLAGLGAGMAMALVFGFLTLTLQANQVASGLALAIFGVGLSAFIGKPFESVALPTVPAIRIPFIADIPLIGEALYNQQALVYFSWALFWAVLWFLARSRAGLVLRAVGESPAAAHAIGYPVVLIRYLAVLFGGAMAGVGGAFLSVYYTPMWMEGMVAGRGWIALALVVFATWRPLRVLVGAYLFGGVMITQLFIQGSGLQIDFPSQFLSSLPYWATIVVLVVISRNPNLIRLNSPASLGRSYRPDA</sequence>
<dbReference type="EMBL" id="SSOC01000002">
    <property type="protein sequence ID" value="THF66516.1"/>
    <property type="molecule type" value="Genomic_DNA"/>
</dbReference>
<keyword evidence="4 6" id="KW-1133">Transmembrane helix</keyword>
<feature type="transmembrane region" description="Helical" evidence="6">
    <location>
        <begin position="62"/>
        <end position="84"/>
    </location>
</feature>
<feature type="transmembrane region" description="Helical" evidence="6">
    <location>
        <begin position="143"/>
        <end position="160"/>
    </location>
</feature>
<name>A0A4S4B1V5_9RHOO</name>
<evidence type="ECO:0000313" key="8">
    <source>
        <dbReference type="Proteomes" id="UP000308430"/>
    </source>
</evidence>
<dbReference type="GO" id="GO:0022857">
    <property type="term" value="F:transmembrane transporter activity"/>
    <property type="evidence" value="ECO:0007669"/>
    <property type="project" value="InterPro"/>
</dbReference>
<dbReference type="OrthoDB" id="9792579at2"/>
<feature type="transmembrane region" description="Helical" evidence="6">
    <location>
        <begin position="91"/>
        <end position="109"/>
    </location>
</feature>
<feature type="transmembrane region" description="Helical" evidence="6">
    <location>
        <begin position="6"/>
        <end position="28"/>
    </location>
</feature>
<keyword evidence="5 6" id="KW-0472">Membrane</keyword>
<evidence type="ECO:0000256" key="4">
    <source>
        <dbReference type="ARBA" id="ARBA00022989"/>
    </source>
</evidence>
<feature type="transmembrane region" description="Helical" evidence="6">
    <location>
        <begin position="181"/>
        <end position="208"/>
    </location>
</feature>
<evidence type="ECO:0000256" key="5">
    <source>
        <dbReference type="ARBA" id="ARBA00023136"/>
    </source>
</evidence>
<evidence type="ECO:0000256" key="1">
    <source>
        <dbReference type="ARBA" id="ARBA00004651"/>
    </source>
</evidence>
<feature type="transmembrane region" description="Helical" evidence="6">
    <location>
        <begin position="270"/>
        <end position="287"/>
    </location>
</feature>
<keyword evidence="3 6" id="KW-0812">Transmembrane</keyword>
<dbReference type="Proteomes" id="UP000308430">
    <property type="component" value="Unassembled WGS sequence"/>
</dbReference>
<evidence type="ECO:0000313" key="7">
    <source>
        <dbReference type="EMBL" id="THF66516.1"/>
    </source>
</evidence>
<dbReference type="InterPro" id="IPR001851">
    <property type="entry name" value="ABC_transp_permease"/>
</dbReference>
<keyword evidence="8" id="KW-1185">Reference proteome</keyword>
<reference evidence="7 8" key="1">
    <citation type="submission" date="2019-04" db="EMBL/GenBank/DDBJ databases">
        <title>Azoarcus nasutitermitis sp. nov. isolated from termite nest.</title>
        <authorList>
            <person name="Lin S.-Y."/>
            <person name="Hameed A."/>
            <person name="Hsu Y.-H."/>
            <person name="Young C.-C."/>
        </authorList>
    </citation>
    <scope>NUCLEOTIDE SEQUENCE [LARGE SCALE GENOMIC DNA]</scope>
    <source>
        <strain evidence="7 8">CC-YHH838</strain>
    </source>
</reference>
<feature type="transmembrane region" description="Helical" evidence="6">
    <location>
        <begin position="214"/>
        <end position="234"/>
    </location>
</feature>
<protein>
    <submittedName>
        <fullName evidence="7">ABC transporter permease</fullName>
    </submittedName>
</protein>
<evidence type="ECO:0000256" key="3">
    <source>
        <dbReference type="ARBA" id="ARBA00022692"/>
    </source>
</evidence>
<evidence type="ECO:0000256" key="2">
    <source>
        <dbReference type="ARBA" id="ARBA00022475"/>
    </source>
</evidence>
<comment type="subcellular location">
    <subcellularLocation>
        <location evidence="1">Cell membrane</location>
        <topology evidence="1">Multi-pass membrane protein</topology>
    </subcellularLocation>
</comment>
<accession>A0A4S4B1V5</accession>
<comment type="caution">
    <text evidence="7">The sequence shown here is derived from an EMBL/GenBank/DDBJ whole genome shotgun (WGS) entry which is preliminary data.</text>
</comment>
<feature type="transmembrane region" description="Helical" evidence="6">
    <location>
        <begin position="35"/>
        <end position="56"/>
    </location>
</feature>